<protein>
    <recommendedName>
        <fullName evidence="2">Cas12f1-like TNB domain-containing protein</fullName>
    </recommendedName>
</protein>
<comment type="caution">
    <text evidence="3">The sequence shown here is derived from an EMBL/GenBank/DDBJ whole genome shotgun (WGS) entry which is preliminary data.</text>
</comment>
<evidence type="ECO:0000313" key="3">
    <source>
        <dbReference type="EMBL" id="GGJ69199.1"/>
    </source>
</evidence>
<accession>A0A917PAW4</accession>
<proteinExistence type="predicted"/>
<reference evidence="3" key="2">
    <citation type="submission" date="2020-09" db="EMBL/GenBank/DDBJ databases">
        <authorList>
            <person name="Sun Q."/>
            <person name="Ohkuma M."/>
        </authorList>
    </citation>
    <scope>NUCLEOTIDE SEQUENCE</scope>
    <source>
        <strain evidence="3">JCM 3086</strain>
    </source>
</reference>
<dbReference type="EMBL" id="BMQA01000111">
    <property type="protein sequence ID" value="GGJ69199.1"/>
    <property type="molecule type" value="Genomic_DNA"/>
</dbReference>
<dbReference type="AlphaFoldDB" id="A0A917PAW4"/>
<keyword evidence="4" id="KW-1185">Reference proteome</keyword>
<dbReference type="GO" id="GO:0003677">
    <property type="term" value="F:DNA binding"/>
    <property type="evidence" value="ECO:0007669"/>
    <property type="project" value="UniProtKB-KW"/>
</dbReference>
<keyword evidence="1" id="KW-0238">DNA-binding</keyword>
<name>A0A917PAW4_9ACTN</name>
<reference evidence="3" key="1">
    <citation type="journal article" date="2014" name="Int. J. Syst. Evol. Microbiol.">
        <title>Complete genome sequence of Corynebacterium casei LMG S-19264T (=DSM 44701T), isolated from a smear-ripened cheese.</title>
        <authorList>
            <consortium name="US DOE Joint Genome Institute (JGI-PGF)"/>
            <person name="Walter F."/>
            <person name="Albersmeier A."/>
            <person name="Kalinowski J."/>
            <person name="Ruckert C."/>
        </authorList>
    </citation>
    <scope>NUCLEOTIDE SEQUENCE</scope>
    <source>
        <strain evidence="3">JCM 3086</strain>
    </source>
</reference>
<evidence type="ECO:0000313" key="4">
    <source>
        <dbReference type="Proteomes" id="UP000657574"/>
    </source>
</evidence>
<feature type="domain" description="Cas12f1-like TNB" evidence="2">
    <location>
        <begin position="6"/>
        <end position="73"/>
    </location>
</feature>
<organism evidence="3 4">
    <name type="scientific">Streptomyces brasiliensis</name>
    <dbReference type="NCBI Taxonomy" id="1954"/>
    <lineage>
        <taxon>Bacteria</taxon>
        <taxon>Bacillati</taxon>
        <taxon>Actinomycetota</taxon>
        <taxon>Actinomycetes</taxon>
        <taxon>Kitasatosporales</taxon>
        <taxon>Streptomycetaceae</taxon>
        <taxon>Streptomyces</taxon>
    </lineage>
</organism>
<gene>
    <name evidence="3" type="ORF">GCM10010121_094960</name>
</gene>
<dbReference type="InterPro" id="IPR010095">
    <property type="entry name" value="Cas12f1-like_TNB"/>
</dbReference>
<evidence type="ECO:0000256" key="1">
    <source>
        <dbReference type="ARBA" id="ARBA00023125"/>
    </source>
</evidence>
<evidence type="ECO:0000259" key="2">
    <source>
        <dbReference type="Pfam" id="PF07282"/>
    </source>
</evidence>
<dbReference type="Pfam" id="PF07282">
    <property type="entry name" value="Cas12f1-like_TNB"/>
    <property type="match status" value="1"/>
</dbReference>
<dbReference type="Proteomes" id="UP000657574">
    <property type="component" value="Unassembled WGS sequence"/>
</dbReference>
<sequence length="99" mass="10689">MHDAGWSAFVGMPEYKAGKHGRTFAKVDRAFPSSQLCSACGFRDGPEPLHVREWTCGACGAVHDRDHNAARNVLIEGHRIVAAGRAETSNASWSAGRKP</sequence>